<evidence type="ECO:0000313" key="1">
    <source>
        <dbReference type="EMBL" id="NDU43615.1"/>
    </source>
</evidence>
<name>A0A845UE38_9PROT</name>
<proteinExistence type="predicted"/>
<gene>
    <name evidence="1" type="ORF">GL267_13585</name>
</gene>
<dbReference type="AlphaFoldDB" id="A0A845UE38"/>
<sequence>MSTVKTRILGTLAFVLGVTLVDVVWMQEAVAHVSQGAYGFRPGEWRIHSTTTDVFGTQTSTFMKCYHSPELAQTQDSGILPGSTPGSMHGTVVHVSKHETVVNETAELHGRHETTTNVLHVVYTGSGKDYHMRWHYVVSQISNGQKQVTTNVMRGVWISPVCLAHPPLATQSSTPSRRMLAIQAAAAKSTAEATQTKKEMSAEIAQANADLAAMKVGVAKMIAKEARAGVVIPPQH</sequence>
<accession>A0A845UE38</accession>
<protein>
    <submittedName>
        <fullName evidence="1">Uncharacterized protein</fullName>
    </submittedName>
</protein>
<comment type="caution">
    <text evidence="1">The sequence shown here is derived from an EMBL/GenBank/DDBJ whole genome shotgun (WGS) entry which is preliminary data.</text>
</comment>
<dbReference type="RefSeq" id="WP_163098786.1">
    <property type="nucleotide sequence ID" value="NZ_CP127523.1"/>
</dbReference>
<dbReference type="EMBL" id="WNJL01000037">
    <property type="protein sequence ID" value="NDU43615.1"/>
    <property type="molecule type" value="Genomic_DNA"/>
</dbReference>
<reference evidence="1" key="1">
    <citation type="submission" date="2019-11" db="EMBL/GenBank/DDBJ databases">
        <title>Acidithiobacillus ferrianus sp. nov.: a facultatively anaerobic and extremely acidophilic chemolithoautotroph.</title>
        <authorList>
            <person name="Norris P.R."/>
            <person name="Falagan C."/>
            <person name="Moya-Beltran A."/>
            <person name="Castro M."/>
            <person name="Quatrini R."/>
            <person name="Johnson D.B."/>
        </authorList>
    </citation>
    <scope>NUCLEOTIDE SEQUENCE [LARGE SCALE GENOMIC DNA]</scope>
    <source>
        <strain evidence="1">MG</strain>
    </source>
</reference>
<organism evidence="1">
    <name type="scientific">Acidithiobacillus ferrianus</name>
    <dbReference type="NCBI Taxonomy" id="2678518"/>
    <lineage>
        <taxon>Bacteria</taxon>
        <taxon>Pseudomonadati</taxon>
        <taxon>Pseudomonadota</taxon>
        <taxon>Acidithiobacillia</taxon>
        <taxon>Acidithiobacillales</taxon>
        <taxon>Acidithiobacillaceae</taxon>
        <taxon>Acidithiobacillus</taxon>
    </lineage>
</organism>